<proteinExistence type="predicted"/>
<dbReference type="EMBL" id="CP002584">
    <property type="protein sequence ID" value="ADZ76845.1"/>
    <property type="molecule type" value="Genomic_DNA"/>
</dbReference>
<dbReference type="HOGENOM" id="CLU_2773784_0_0_10"/>
<name>F4C134_SPHS2</name>
<protein>
    <submittedName>
        <fullName evidence="1">Uncharacterized protein</fullName>
    </submittedName>
</protein>
<evidence type="ECO:0000313" key="1">
    <source>
        <dbReference type="EMBL" id="ADZ76845.1"/>
    </source>
</evidence>
<dbReference type="PATRIC" id="fig|743722.3.peg.284"/>
<dbReference type="KEGG" id="shg:Sph21_0263"/>
<dbReference type="STRING" id="743722.Sph21_0263"/>
<sequence>MNLTLIRGLLCLPHTNYTHKFRKTTNRHVFAAEAKQALSRHKNEPAAEAVLIFSYRSDNRSVEKGDDRK</sequence>
<gene>
    <name evidence="1" type="ordered locus">Sph21_0263</name>
</gene>
<dbReference type="AlphaFoldDB" id="F4C134"/>
<organism evidence="1">
    <name type="scientific">Sphingobacterium sp. (strain 21)</name>
    <dbReference type="NCBI Taxonomy" id="743722"/>
    <lineage>
        <taxon>Bacteria</taxon>
        <taxon>Pseudomonadati</taxon>
        <taxon>Bacteroidota</taxon>
        <taxon>Sphingobacteriia</taxon>
        <taxon>Sphingobacteriales</taxon>
        <taxon>Sphingobacteriaceae</taxon>
        <taxon>Sphingobacterium</taxon>
    </lineage>
</organism>
<accession>F4C134</accession>
<reference evidence="1" key="1">
    <citation type="submission" date="2011-03" db="EMBL/GenBank/DDBJ databases">
        <title>Complete sequence of Sphingobacterium sp. 21.</title>
        <authorList>
            <consortium name="US DOE Joint Genome Institute"/>
            <person name="Lucas S."/>
            <person name="Copeland A."/>
            <person name="Lapidus A."/>
            <person name="Cheng J.-F."/>
            <person name="Goodwin L."/>
            <person name="Pitluck S."/>
            <person name="Davenport K."/>
            <person name="Detter J.C."/>
            <person name="Han C."/>
            <person name="Tapia R."/>
            <person name="Land M."/>
            <person name="Hauser L."/>
            <person name="Kyrpides N."/>
            <person name="Ivanova N."/>
            <person name="Ovchinnikova G."/>
            <person name="Pagani I."/>
            <person name="Siebers A.K."/>
            <person name="Allgaier M."/>
            <person name="Thelen M.P."/>
            <person name="Hugenholtz P."/>
            <person name="Woyke T."/>
        </authorList>
    </citation>
    <scope>NUCLEOTIDE SEQUENCE</scope>
    <source>
        <strain evidence="1">21</strain>
    </source>
</reference>